<accession>B2FUM5</accession>
<protein>
    <submittedName>
        <fullName evidence="1">Uncharacterized protein</fullName>
    </submittedName>
</protein>
<evidence type="ECO:0000313" key="1">
    <source>
        <dbReference type="EMBL" id="CAQ46254.1"/>
    </source>
</evidence>
<dbReference type="HOGENOM" id="CLU_1969326_0_0_6"/>
<sequence length="127" mass="14277">MRDVAIWDWSNKSEVFGNQIPSADPDGDGVAFELALRFPGQQATDASGLFYNYQRNTSLQWGGIRRVIALDYFGGLQALRMLVGILFHSPILWDCAKTIMVLMRPFIKRHMASTSSHACLTFSLRHG</sequence>
<proteinExistence type="predicted"/>
<dbReference type="EMBL" id="AM743169">
    <property type="protein sequence ID" value="CAQ46254.1"/>
    <property type="molecule type" value="Genomic_DNA"/>
</dbReference>
<keyword evidence="2" id="KW-1185">Reference proteome</keyword>
<gene>
    <name evidence="1" type="ordered locus">Smlt2787</name>
</gene>
<dbReference type="AlphaFoldDB" id="B2FUM5"/>
<name>B2FUM5_STRMK</name>
<organism evidence="1 2">
    <name type="scientific">Stenotrophomonas maltophilia (strain K279a)</name>
    <dbReference type="NCBI Taxonomy" id="522373"/>
    <lineage>
        <taxon>Bacteria</taxon>
        <taxon>Pseudomonadati</taxon>
        <taxon>Pseudomonadota</taxon>
        <taxon>Gammaproteobacteria</taxon>
        <taxon>Lysobacterales</taxon>
        <taxon>Lysobacteraceae</taxon>
        <taxon>Stenotrophomonas</taxon>
        <taxon>Stenotrophomonas maltophilia group</taxon>
    </lineage>
</organism>
<reference evidence="1 2" key="1">
    <citation type="journal article" date="2008" name="Genome Biol.">
        <title>The complete genome, comparative and functional analysis of Stenotrophomonas maltophilia reveals an organism heavily shielded by drug resistance determinants.</title>
        <authorList>
            <person name="Crossman L.C."/>
            <person name="Gould V.C."/>
            <person name="Dow J.M."/>
            <person name="Vernikos G.S."/>
            <person name="Okazaki A."/>
            <person name="Sebaihia M."/>
            <person name="Saunders D."/>
            <person name="Arrowsmith C."/>
            <person name="Carver T."/>
            <person name="Peters N."/>
            <person name="Adlem E."/>
            <person name="Kerhornou A."/>
            <person name="Lord A."/>
            <person name="Murphy L."/>
            <person name="Seeger K."/>
            <person name="Squares R."/>
            <person name="Rutter S."/>
            <person name="Quail M.A."/>
            <person name="Rajandream M.A."/>
            <person name="Harris D."/>
            <person name="Churcher C."/>
            <person name="Bentley S.D."/>
            <person name="Parkhill J."/>
            <person name="Thomson N.R."/>
            <person name="Avison M.B."/>
        </authorList>
    </citation>
    <scope>NUCLEOTIDE SEQUENCE [LARGE SCALE GENOMIC DNA]</scope>
    <source>
        <strain evidence="1 2">K279a</strain>
    </source>
</reference>
<dbReference type="EnsemblBacteria" id="CAQ46254">
    <property type="protein sequence ID" value="CAQ46254"/>
    <property type="gene ID" value="Smlt2787"/>
</dbReference>
<dbReference type="eggNOG" id="COG3209">
    <property type="taxonomic scope" value="Bacteria"/>
</dbReference>
<dbReference type="KEGG" id="sml:Smlt2787"/>
<dbReference type="Proteomes" id="UP000008840">
    <property type="component" value="Chromosome"/>
</dbReference>
<evidence type="ECO:0000313" key="2">
    <source>
        <dbReference type="Proteomes" id="UP000008840"/>
    </source>
</evidence>